<accession>A0A5E8B3X3</accession>
<dbReference type="RefSeq" id="XP_031851693.1">
    <property type="nucleotide sequence ID" value="XM_031995802.1"/>
</dbReference>
<protein>
    <submittedName>
        <fullName evidence="1">Uncharacterized protein</fullName>
    </submittedName>
</protein>
<dbReference type="GeneID" id="43579902"/>
<sequence>MLSRCRVLNAKERTWSKLSHRLYSTSLNLGPNYEISQEIKTRGPWVMTQDISPTEIRKLDATLGSHIPIQGSSQSSFAVPPGYHLIFFNDISQEAELSPDGYHKSQAPDATLFPARMWLKGSIEFNHSVSPLITTTVASAIEQISKVDYKAKFTDPNDPLSHCSERIDVSMDRYLYSSSVADLNPHDVISSVPWVIKEKRSLAYFSPPPVSTASSREHTFTRIITPRYKTEPTYSHTFTPTNVTLFRYSALTFNSHRIHYDPLYASQVEGLPDCVVHGPFTVSLALAWIYNSVLPQMSKTLGKDLKIKRYSYRSLLPLFVNEKITVHAMPLNDKTNTFDLWMQNHRGSQCTSGTIEIE</sequence>
<dbReference type="AlphaFoldDB" id="A0A5E8B3X3"/>
<dbReference type="GO" id="GO:0005739">
    <property type="term" value="C:mitochondrion"/>
    <property type="evidence" value="ECO:0007669"/>
    <property type="project" value="TreeGrafter"/>
</dbReference>
<dbReference type="SUPFAM" id="SSF54637">
    <property type="entry name" value="Thioesterase/thiol ester dehydrase-isomerase"/>
    <property type="match status" value="1"/>
</dbReference>
<dbReference type="EMBL" id="CABVLU010000001">
    <property type="protein sequence ID" value="VVT46166.1"/>
    <property type="molecule type" value="Genomic_DNA"/>
</dbReference>
<organism evidence="1 2">
    <name type="scientific">Magnusiomyces paraingens</name>
    <dbReference type="NCBI Taxonomy" id="2606893"/>
    <lineage>
        <taxon>Eukaryota</taxon>
        <taxon>Fungi</taxon>
        <taxon>Dikarya</taxon>
        <taxon>Ascomycota</taxon>
        <taxon>Saccharomycotina</taxon>
        <taxon>Dipodascomycetes</taxon>
        <taxon>Dipodascales</taxon>
        <taxon>Dipodascaceae</taxon>
        <taxon>Magnusiomyces</taxon>
    </lineage>
</organism>
<dbReference type="Gene3D" id="3.10.129.10">
    <property type="entry name" value="Hotdog Thioesterase"/>
    <property type="match status" value="1"/>
</dbReference>
<reference evidence="1 2" key="1">
    <citation type="submission" date="2019-09" db="EMBL/GenBank/DDBJ databases">
        <authorList>
            <person name="Brejova B."/>
        </authorList>
    </citation>
    <scope>NUCLEOTIDE SEQUENCE [LARGE SCALE GENOMIC DNA]</scope>
</reference>
<dbReference type="OrthoDB" id="3257538at2759"/>
<dbReference type="InterPro" id="IPR052741">
    <property type="entry name" value="Mitochondrial_HTD2"/>
</dbReference>
<dbReference type="Proteomes" id="UP000398389">
    <property type="component" value="Unassembled WGS sequence"/>
</dbReference>
<dbReference type="PANTHER" id="PTHR28152">
    <property type="entry name" value="HYDROXYACYL-THIOESTER DEHYDRATASE TYPE 2, MITOCHONDRIAL"/>
    <property type="match status" value="1"/>
</dbReference>
<evidence type="ECO:0000313" key="1">
    <source>
        <dbReference type="EMBL" id="VVT46166.1"/>
    </source>
</evidence>
<evidence type="ECO:0000313" key="2">
    <source>
        <dbReference type="Proteomes" id="UP000398389"/>
    </source>
</evidence>
<dbReference type="InterPro" id="IPR029069">
    <property type="entry name" value="HotDog_dom_sf"/>
</dbReference>
<dbReference type="GO" id="GO:0019171">
    <property type="term" value="F:(3R)-hydroxyacyl-[acyl-carrier-protein] dehydratase activity"/>
    <property type="evidence" value="ECO:0007669"/>
    <property type="project" value="TreeGrafter"/>
</dbReference>
<gene>
    <name evidence="1" type="ORF">SAPINGB_P001079</name>
</gene>
<keyword evidence="2" id="KW-1185">Reference proteome</keyword>
<proteinExistence type="predicted"/>
<name>A0A5E8B3X3_9ASCO</name>
<dbReference type="PANTHER" id="PTHR28152:SF1">
    <property type="entry name" value="HYDROXYACYL-THIOESTER DEHYDRATASE TYPE 2, MITOCHONDRIAL"/>
    <property type="match status" value="1"/>
</dbReference>